<evidence type="ECO:0000256" key="7">
    <source>
        <dbReference type="ARBA" id="ARBA00022741"/>
    </source>
</evidence>
<feature type="transmembrane region" description="Helical" evidence="15">
    <location>
        <begin position="444"/>
        <end position="466"/>
    </location>
</feature>
<protein>
    <recommendedName>
        <fullName evidence="13 14">Ferrous iron transport protein B</fullName>
    </recommendedName>
</protein>
<feature type="transmembrane region" description="Helical" evidence="15">
    <location>
        <begin position="593"/>
        <end position="621"/>
    </location>
</feature>
<dbReference type="RefSeq" id="WP_338736791.1">
    <property type="nucleotide sequence ID" value="NZ_CP146612.1"/>
</dbReference>
<dbReference type="InterPro" id="IPR011642">
    <property type="entry name" value="Gate_dom"/>
</dbReference>
<feature type="transmembrane region" description="Helical" evidence="15">
    <location>
        <begin position="532"/>
        <end position="556"/>
    </location>
</feature>
<feature type="transmembrane region" description="Helical" evidence="15">
    <location>
        <begin position="633"/>
        <end position="651"/>
    </location>
</feature>
<keyword evidence="6 15" id="KW-0812">Transmembrane</keyword>
<feature type="transmembrane region" description="Helical" evidence="15">
    <location>
        <begin position="472"/>
        <end position="491"/>
    </location>
</feature>
<feature type="domain" description="FeoB-type G" evidence="16">
    <location>
        <begin position="17"/>
        <end position="179"/>
    </location>
</feature>
<dbReference type="InterPro" id="IPR027417">
    <property type="entry name" value="P-loop_NTPase"/>
</dbReference>
<keyword evidence="3 15" id="KW-0813">Transport</keyword>
<evidence type="ECO:0000256" key="13">
    <source>
        <dbReference type="ARBA" id="ARBA00031200"/>
    </source>
</evidence>
<evidence type="ECO:0000256" key="10">
    <source>
        <dbReference type="ARBA" id="ARBA00023065"/>
    </source>
</evidence>
<dbReference type="SUPFAM" id="SSF52540">
    <property type="entry name" value="P-loop containing nucleoside triphosphate hydrolases"/>
    <property type="match status" value="1"/>
</dbReference>
<sequence length="662" mass="72284">MSTCHNPSSEPAAAAGTLKVALVGSPNVGKSSVFHSLTGRRVVISNYPGTTVDVFRGRTSFNGHHVEVVDTPGMYSLHSITEEERVARAILLQEKPDVVLHVVDAKNLERMLPITYQLIEAGLPVILVLNMMDETQALGIDIDTDLLSIELGVPVQKTAANLGRGINELKQAVLNYQPVCLNLPVFYDNTIEQAVAALLPLVKNQPAVRKLSPRAIALLLLRDDTQILQLLTDDGADIKAIEKIISEVRASINQTPAYLLAVSQQRAAQQMVRKVMTQRADDKPPFREKLSRAMMHPLSGSLILAAVLMVMYFFVGVFGAGTLVGWLEEVVFGQYINPWLQDVLGNLIPVKIIADLFIGDYGVITLGLTYAIGIILPIVSTFFIIFSIIEDSGYLPRLAMLVDRLFKFIGLNGRAVIPIVLGLGCDTMATIVTRTQETKRERVITTLLLALAIPCSAQLGVIFGILSVSTGMILTWLGVVLLVFLLVGYLASRLISGERASFYMEIPPLRLPRLANVLTKTYARLEWYLMEVIPFFLLASVVLWAGDAVGLLDILINALKPVIEFVGIPAEAAVAFIIGFFRRDFGAAGLYDLATEGILFGNGLLVSAVVMTLFVPCIAQFMVMIKERGWKTALAIAGFIFPFAFLVGLVLDRTLKLLGVNL</sequence>
<dbReference type="Gene3D" id="1.10.287.1770">
    <property type="match status" value="1"/>
</dbReference>
<keyword evidence="12 15" id="KW-0472">Membrane</keyword>
<dbReference type="InterPro" id="IPR005225">
    <property type="entry name" value="Small_GTP-bd"/>
</dbReference>
<evidence type="ECO:0000256" key="14">
    <source>
        <dbReference type="NCBIfam" id="TIGR00437"/>
    </source>
</evidence>
<evidence type="ECO:0000256" key="9">
    <source>
        <dbReference type="ARBA" id="ARBA00023004"/>
    </source>
</evidence>
<dbReference type="Proteomes" id="UP001375370">
    <property type="component" value="Chromosome"/>
</dbReference>
<evidence type="ECO:0000256" key="2">
    <source>
        <dbReference type="ARBA" id="ARBA00004651"/>
    </source>
</evidence>
<dbReference type="CDD" id="cd01879">
    <property type="entry name" value="FeoB"/>
    <property type="match status" value="1"/>
</dbReference>
<evidence type="ECO:0000256" key="12">
    <source>
        <dbReference type="ARBA" id="ARBA00023136"/>
    </source>
</evidence>
<evidence type="ECO:0000256" key="11">
    <source>
        <dbReference type="ARBA" id="ARBA00023134"/>
    </source>
</evidence>
<dbReference type="PANTHER" id="PTHR43185:SF1">
    <property type="entry name" value="FE(2+) TRANSPORTER FEOB"/>
    <property type="match status" value="1"/>
</dbReference>
<keyword evidence="18" id="KW-1185">Reference proteome</keyword>
<evidence type="ECO:0000313" key="17">
    <source>
        <dbReference type="EMBL" id="WWX24677.1"/>
    </source>
</evidence>
<dbReference type="PROSITE" id="PS51711">
    <property type="entry name" value="G_FEOB"/>
    <property type="match status" value="1"/>
</dbReference>
<dbReference type="InterPro" id="IPR030389">
    <property type="entry name" value="G_FEOB_dom"/>
</dbReference>
<dbReference type="InterPro" id="IPR006073">
    <property type="entry name" value="GTP-bd"/>
</dbReference>
<dbReference type="PRINTS" id="PR00326">
    <property type="entry name" value="GTP1OBG"/>
</dbReference>
<keyword evidence="9 15" id="KW-0408">Iron</keyword>
<dbReference type="InterPro" id="IPR041069">
    <property type="entry name" value="FeoB_Cyto"/>
</dbReference>
<feature type="transmembrane region" description="Helical" evidence="15">
    <location>
        <begin position="409"/>
        <end position="432"/>
    </location>
</feature>
<evidence type="ECO:0000313" key="18">
    <source>
        <dbReference type="Proteomes" id="UP001375370"/>
    </source>
</evidence>
<evidence type="ECO:0000256" key="4">
    <source>
        <dbReference type="ARBA" id="ARBA00022475"/>
    </source>
</evidence>
<dbReference type="NCBIfam" id="TIGR00437">
    <property type="entry name" value="feoB"/>
    <property type="match status" value="1"/>
</dbReference>
<feature type="transmembrane region" description="Helical" evidence="15">
    <location>
        <begin position="370"/>
        <end position="389"/>
    </location>
</feature>
<keyword evidence="10" id="KW-0406">Ion transport</keyword>
<evidence type="ECO:0000256" key="15">
    <source>
        <dbReference type="RuleBase" id="RU362098"/>
    </source>
</evidence>
<dbReference type="Pfam" id="PF07664">
    <property type="entry name" value="FeoB_C"/>
    <property type="match status" value="1"/>
</dbReference>
<dbReference type="InterPro" id="IPR011640">
    <property type="entry name" value="Fe2_transport_prot_B_C"/>
</dbReference>
<keyword evidence="8 15" id="KW-1133">Transmembrane helix</keyword>
<comment type="function">
    <text evidence="1 15">Probable transporter of a GTP-driven Fe(2+) uptake system.</text>
</comment>
<accession>A0ABZ2J522</accession>
<comment type="similarity">
    <text evidence="15">Belongs to the TRAFAC class TrmE-Era-EngA-EngB-Septin-like GTPase superfamily. FeoB GTPase (TC 9.A.8) family.</text>
</comment>
<reference evidence="17 18" key="1">
    <citation type="submission" date="2024-03" db="EMBL/GenBank/DDBJ databases">
        <title>A Dehalogenimonas Isolated from Estuarine Sediments Dihaloeliminates Chlorinated Alkanes.</title>
        <authorList>
            <person name="Yang Y."/>
            <person name="Wang H."/>
        </authorList>
    </citation>
    <scope>NUCLEOTIDE SEQUENCE [LARGE SCALE GENOMIC DNA]</scope>
    <source>
        <strain evidence="17 18">W</strain>
    </source>
</reference>
<gene>
    <name evidence="17" type="primary">feoB</name>
    <name evidence="17" type="ORF">V8247_05250</name>
</gene>
<dbReference type="Pfam" id="PF07670">
    <property type="entry name" value="Gate"/>
    <property type="match status" value="2"/>
</dbReference>
<dbReference type="EMBL" id="CP146612">
    <property type="protein sequence ID" value="WWX24677.1"/>
    <property type="molecule type" value="Genomic_DNA"/>
</dbReference>
<dbReference type="PANTHER" id="PTHR43185">
    <property type="entry name" value="FERROUS IRON TRANSPORT PROTEIN B"/>
    <property type="match status" value="1"/>
</dbReference>
<evidence type="ECO:0000256" key="5">
    <source>
        <dbReference type="ARBA" id="ARBA00022496"/>
    </source>
</evidence>
<dbReference type="InterPro" id="IPR003373">
    <property type="entry name" value="Fe2_transport_prot-B"/>
</dbReference>
<keyword evidence="4" id="KW-1003">Cell membrane</keyword>
<proteinExistence type="inferred from homology"/>
<keyword evidence="11 15" id="KW-0342">GTP-binding</keyword>
<comment type="subcellular location">
    <subcellularLocation>
        <location evidence="15">Cell inner membrane</location>
        <topology evidence="15">Multi-pass membrane protein</topology>
    </subcellularLocation>
    <subcellularLocation>
        <location evidence="2">Cell membrane</location>
        <topology evidence="2">Multi-pass membrane protein</topology>
    </subcellularLocation>
</comment>
<dbReference type="Pfam" id="PF17910">
    <property type="entry name" value="FeoB_Cyto"/>
    <property type="match status" value="1"/>
</dbReference>
<feature type="transmembrane region" description="Helical" evidence="15">
    <location>
        <begin position="562"/>
        <end position="581"/>
    </location>
</feature>
<dbReference type="Pfam" id="PF02421">
    <property type="entry name" value="FeoB_N"/>
    <property type="match status" value="1"/>
</dbReference>
<evidence type="ECO:0000256" key="3">
    <source>
        <dbReference type="ARBA" id="ARBA00022448"/>
    </source>
</evidence>
<dbReference type="InterPro" id="IPR050860">
    <property type="entry name" value="FeoB_GTPase"/>
</dbReference>
<keyword evidence="5 15" id="KW-0410">Iron transport</keyword>
<keyword evidence="7" id="KW-0547">Nucleotide-binding</keyword>
<organism evidence="17 18">
    <name type="scientific">Candidatus Dehalogenimonas loeffleri</name>
    <dbReference type="NCBI Taxonomy" id="3127115"/>
    <lineage>
        <taxon>Bacteria</taxon>
        <taxon>Bacillati</taxon>
        <taxon>Chloroflexota</taxon>
        <taxon>Dehalococcoidia</taxon>
        <taxon>Dehalococcoidales</taxon>
        <taxon>Dehalococcoidaceae</taxon>
        <taxon>Dehalogenimonas</taxon>
    </lineage>
</organism>
<evidence type="ECO:0000256" key="6">
    <source>
        <dbReference type="ARBA" id="ARBA00022692"/>
    </source>
</evidence>
<feature type="transmembrane region" description="Helical" evidence="15">
    <location>
        <begin position="302"/>
        <end position="327"/>
    </location>
</feature>
<name>A0ABZ2J522_9CHLR</name>
<evidence type="ECO:0000256" key="8">
    <source>
        <dbReference type="ARBA" id="ARBA00022989"/>
    </source>
</evidence>
<evidence type="ECO:0000256" key="1">
    <source>
        <dbReference type="ARBA" id="ARBA00003926"/>
    </source>
</evidence>
<dbReference type="Gene3D" id="3.40.50.300">
    <property type="entry name" value="P-loop containing nucleotide triphosphate hydrolases"/>
    <property type="match status" value="1"/>
</dbReference>
<dbReference type="NCBIfam" id="TIGR00231">
    <property type="entry name" value="small_GTP"/>
    <property type="match status" value="1"/>
</dbReference>
<evidence type="ECO:0000259" key="16">
    <source>
        <dbReference type="PROSITE" id="PS51711"/>
    </source>
</evidence>